<dbReference type="Gene3D" id="3.10.20.90">
    <property type="entry name" value="Phosphatidylinositol 3-kinase Catalytic Subunit, Chain A, domain 1"/>
    <property type="match status" value="1"/>
</dbReference>
<gene>
    <name evidence="1" type="ORF">DPMN_124305</name>
</gene>
<comment type="caution">
    <text evidence="1">The sequence shown here is derived from an EMBL/GenBank/DDBJ whole genome shotgun (WGS) entry which is preliminary data.</text>
</comment>
<reference evidence="1" key="1">
    <citation type="journal article" date="2019" name="bioRxiv">
        <title>The Genome of the Zebra Mussel, Dreissena polymorpha: A Resource for Invasive Species Research.</title>
        <authorList>
            <person name="McCartney M.A."/>
            <person name="Auch B."/>
            <person name="Kono T."/>
            <person name="Mallez S."/>
            <person name="Zhang Y."/>
            <person name="Obille A."/>
            <person name="Becker A."/>
            <person name="Abrahante J.E."/>
            <person name="Garbe J."/>
            <person name="Badalamenti J.P."/>
            <person name="Herman A."/>
            <person name="Mangelson H."/>
            <person name="Liachko I."/>
            <person name="Sullivan S."/>
            <person name="Sone E.D."/>
            <person name="Koren S."/>
            <person name="Silverstein K.A.T."/>
            <person name="Beckman K.B."/>
            <person name="Gohl D.M."/>
        </authorList>
    </citation>
    <scope>NUCLEOTIDE SEQUENCE</scope>
    <source>
        <strain evidence="1">Duluth1</strain>
        <tissue evidence="1">Whole animal</tissue>
    </source>
</reference>
<sequence>MTTIYVTVAGIVVPCEVTKTTTCFDVIRMVTTNSGNSDHAMFESTSEKEILLSMKSSVLKVVSSWGAEWFRKSLVIRPVDAYTCRLASMSHAQRILYRLTHGRKSSARRICTGPRREAVTEKYCASTAGKPDEVLGKQDIMNRFFHDMEFNSNRSTSRLNAEHDDEAYKALAEVLLGRLRDEDMDRESVASRLQPDRMCVTCLDSEEDGFSDSGSDVSELNKCFVADFNDTCNADFNWSQSESAFCNDSDCSSVGELEKNVL</sequence>
<dbReference type="EMBL" id="JAIWYP010000005">
    <property type="protein sequence ID" value="KAH3822521.1"/>
    <property type="molecule type" value="Genomic_DNA"/>
</dbReference>
<dbReference type="InterPro" id="IPR029071">
    <property type="entry name" value="Ubiquitin-like_domsf"/>
</dbReference>
<accession>A0A9D4GW46</accession>
<evidence type="ECO:0000313" key="1">
    <source>
        <dbReference type="EMBL" id="KAH3822521.1"/>
    </source>
</evidence>
<name>A0A9D4GW46_DREPO</name>
<protein>
    <submittedName>
        <fullName evidence="1">Uncharacterized protein</fullName>
    </submittedName>
</protein>
<reference evidence="1" key="2">
    <citation type="submission" date="2020-11" db="EMBL/GenBank/DDBJ databases">
        <authorList>
            <person name="McCartney M.A."/>
            <person name="Auch B."/>
            <person name="Kono T."/>
            <person name="Mallez S."/>
            <person name="Becker A."/>
            <person name="Gohl D.M."/>
            <person name="Silverstein K.A.T."/>
            <person name="Koren S."/>
            <person name="Bechman K.B."/>
            <person name="Herman A."/>
            <person name="Abrahante J.E."/>
            <person name="Garbe J."/>
        </authorList>
    </citation>
    <scope>NUCLEOTIDE SEQUENCE</scope>
    <source>
        <strain evidence="1">Duluth1</strain>
        <tissue evidence="1">Whole animal</tissue>
    </source>
</reference>
<dbReference type="Proteomes" id="UP000828390">
    <property type="component" value="Unassembled WGS sequence"/>
</dbReference>
<proteinExistence type="predicted"/>
<keyword evidence="2" id="KW-1185">Reference proteome</keyword>
<dbReference type="SUPFAM" id="SSF54236">
    <property type="entry name" value="Ubiquitin-like"/>
    <property type="match status" value="1"/>
</dbReference>
<dbReference type="AlphaFoldDB" id="A0A9D4GW46"/>
<organism evidence="1 2">
    <name type="scientific">Dreissena polymorpha</name>
    <name type="common">Zebra mussel</name>
    <name type="synonym">Mytilus polymorpha</name>
    <dbReference type="NCBI Taxonomy" id="45954"/>
    <lineage>
        <taxon>Eukaryota</taxon>
        <taxon>Metazoa</taxon>
        <taxon>Spiralia</taxon>
        <taxon>Lophotrochozoa</taxon>
        <taxon>Mollusca</taxon>
        <taxon>Bivalvia</taxon>
        <taxon>Autobranchia</taxon>
        <taxon>Heteroconchia</taxon>
        <taxon>Euheterodonta</taxon>
        <taxon>Imparidentia</taxon>
        <taxon>Neoheterodontei</taxon>
        <taxon>Myida</taxon>
        <taxon>Dreissenoidea</taxon>
        <taxon>Dreissenidae</taxon>
        <taxon>Dreissena</taxon>
    </lineage>
</organism>
<evidence type="ECO:0000313" key="2">
    <source>
        <dbReference type="Proteomes" id="UP000828390"/>
    </source>
</evidence>